<feature type="domain" description="FecR protein" evidence="2">
    <location>
        <begin position="55"/>
        <end position="143"/>
    </location>
</feature>
<keyword evidence="4" id="KW-1185">Reference proteome</keyword>
<dbReference type="InterPro" id="IPR006860">
    <property type="entry name" value="FecR"/>
</dbReference>
<accession>A0A975GBS2</accession>
<organism evidence="3 4">
    <name type="scientific">Sulfurimonas aquatica</name>
    <dbReference type="NCBI Taxonomy" id="2672570"/>
    <lineage>
        <taxon>Bacteria</taxon>
        <taxon>Pseudomonadati</taxon>
        <taxon>Campylobacterota</taxon>
        <taxon>Epsilonproteobacteria</taxon>
        <taxon>Campylobacterales</taxon>
        <taxon>Sulfurimonadaceae</taxon>
        <taxon>Sulfurimonas</taxon>
    </lineage>
</organism>
<keyword evidence="1" id="KW-0732">Signal</keyword>
<dbReference type="RefSeq" id="WP_207562140.1">
    <property type="nucleotide sequence ID" value="NZ_CP046072.1"/>
</dbReference>
<dbReference type="AlphaFoldDB" id="A0A975GBS2"/>
<dbReference type="Proteomes" id="UP000671852">
    <property type="component" value="Chromosome"/>
</dbReference>
<dbReference type="PANTHER" id="PTHR38731:SF3">
    <property type="entry name" value="BLL6125 PROTEIN"/>
    <property type="match status" value="1"/>
</dbReference>
<dbReference type="KEGG" id="saqt:GJV85_01610"/>
<evidence type="ECO:0000256" key="1">
    <source>
        <dbReference type="SAM" id="SignalP"/>
    </source>
</evidence>
<dbReference type="Pfam" id="PF04773">
    <property type="entry name" value="FecR"/>
    <property type="match status" value="1"/>
</dbReference>
<feature type="chain" id="PRO_5037386380" evidence="1">
    <location>
        <begin position="19"/>
        <end position="232"/>
    </location>
</feature>
<protein>
    <submittedName>
        <fullName evidence="3">Iron dicitrate transport regulator FecR</fullName>
    </submittedName>
</protein>
<gene>
    <name evidence="3" type="ORF">GJV85_01610</name>
</gene>
<dbReference type="PANTHER" id="PTHR38731">
    <property type="entry name" value="LIPL45-RELATED LIPOPROTEIN-RELATED"/>
    <property type="match status" value="1"/>
</dbReference>
<reference evidence="3" key="2">
    <citation type="submission" date="2021-04" db="EMBL/GenBank/DDBJ databases">
        <title>Isolation and characterization of a novel species of the genus Sulfurimonas.</title>
        <authorList>
            <person name="Fukui M."/>
        </authorList>
    </citation>
    <scope>NUCLEOTIDE SEQUENCE</scope>
    <source>
        <strain evidence="3">H1576</strain>
    </source>
</reference>
<proteinExistence type="predicted"/>
<reference evidence="3" key="1">
    <citation type="submission" date="2019-11" db="EMBL/GenBank/DDBJ databases">
        <authorList>
            <person name="Kojima H."/>
        </authorList>
    </citation>
    <scope>NUCLEOTIDE SEQUENCE</scope>
    <source>
        <strain evidence="3">H1576</strain>
    </source>
</reference>
<sequence length="232" mass="25599">MKLFIISLFLSLSASLIASTIVGSVQKVSGIVKVKSTDSIKKSKIISGFEIKEGDLISTSRKASAVIALVDGSSIVLDASSSVHFKSAKNAEQTSGKVYYKITSRDAKNTLKVKTPFAIIGIKGTIFVVNASENGSVTLKEGLIGVTSIKEEFELYRKSVEAEFNSYLEDQMSEFEKFKNDQNKYAKPIKTKAFDLKQGNKVSFSDKKVHEDQWTKEDDAEFDHFESLINAE</sequence>
<evidence type="ECO:0000259" key="2">
    <source>
        <dbReference type="Pfam" id="PF04773"/>
    </source>
</evidence>
<evidence type="ECO:0000313" key="4">
    <source>
        <dbReference type="Proteomes" id="UP000671852"/>
    </source>
</evidence>
<evidence type="ECO:0000313" key="3">
    <source>
        <dbReference type="EMBL" id="QSZ40865.1"/>
    </source>
</evidence>
<name>A0A975GBS2_9BACT</name>
<dbReference type="EMBL" id="CP046072">
    <property type="protein sequence ID" value="QSZ40865.1"/>
    <property type="molecule type" value="Genomic_DNA"/>
</dbReference>
<dbReference type="Gene3D" id="2.60.120.1440">
    <property type="match status" value="1"/>
</dbReference>
<feature type="signal peptide" evidence="1">
    <location>
        <begin position="1"/>
        <end position="18"/>
    </location>
</feature>